<dbReference type="Gene3D" id="3.40.50.1010">
    <property type="entry name" value="5'-nuclease"/>
    <property type="match status" value="1"/>
</dbReference>
<evidence type="ECO:0000256" key="2">
    <source>
        <dbReference type="ARBA" id="ARBA00004123"/>
    </source>
</evidence>
<feature type="compositionally biased region" description="Basic residues" evidence="20">
    <location>
        <begin position="611"/>
        <end position="626"/>
    </location>
</feature>
<keyword evidence="4" id="KW-0540">Nuclease</keyword>
<dbReference type="GO" id="GO:0004527">
    <property type="term" value="F:exonuclease activity"/>
    <property type="evidence" value="ECO:0007669"/>
    <property type="project" value="UniProtKB-KW"/>
</dbReference>
<feature type="compositionally biased region" description="Polar residues" evidence="20">
    <location>
        <begin position="454"/>
        <end position="478"/>
    </location>
</feature>
<evidence type="ECO:0000256" key="10">
    <source>
        <dbReference type="ARBA" id="ARBA00022842"/>
    </source>
</evidence>
<evidence type="ECO:0000313" key="24">
    <source>
        <dbReference type="Proteomes" id="UP001165085"/>
    </source>
</evidence>
<dbReference type="GO" id="GO:0017108">
    <property type="term" value="F:5'-flap endonuclease activity"/>
    <property type="evidence" value="ECO:0007669"/>
    <property type="project" value="TreeGrafter"/>
</dbReference>
<feature type="domain" description="XPG N-terminal" evidence="22">
    <location>
        <begin position="1"/>
        <end position="118"/>
    </location>
</feature>
<keyword evidence="13" id="KW-0238">DNA-binding</keyword>
<comment type="function">
    <text evidence="18">5'-&gt;3' double-stranded DNA exonuclease which may also possess a cryptic 3'-&gt;5' double-stranded DNA exonuclease activity. Functions in DNA mismatch repair (MMR) to excise mismatch-containing DNA tracts directed by strand breaks located either 5' or 3' to the mismatch. Also exhibits endonuclease activity against 5'-overhanging flap structures similar to those generated by displacement synthesis when DNA polymerase encounters the 5'-end of a downstream Okazaki fragment. Required for somatic hypermutation (SHM) and class switch recombination (CSR) of immunoglobulin genes. Essential for male and female meiosis.</text>
</comment>
<dbReference type="InterPro" id="IPR008918">
    <property type="entry name" value="HhH2"/>
</dbReference>
<dbReference type="Pfam" id="PF00867">
    <property type="entry name" value="XPG_I"/>
    <property type="match status" value="1"/>
</dbReference>
<evidence type="ECO:0000256" key="17">
    <source>
        <dbReference type="ARBA" id="ARBA00023254"/>
    </source>
</evidence>
<dbReference type="SUPFAM" id="SSF47807">
    <property type="entry name" value="5' to 3' exonuclease, C-terminal subdomain"/>
    <property type="match status" value="1"/>
</dbReference>
<dbReference type="InterPro" id="IPR006086">
    <property type="entry name" value="XPG-I_dom"/>
</dbReference>
<keyword evidence="6" id="KW-0255">Endonuclease</keyword>
<evidence type="ECO:0000256" key="7">
    <source>
        <dbReference type="ARBA" id="ARBA00022763"/>
    </source>
</evidence>
<keyword evidence="15" id="KW-0234">DNA repair</keyword>
<evidence type="ECO:0000256" key="8">
    <source>
        <dbReference type="ARBA" id="ARBA00022801"/>
    </source>
</evidence>
<dbReference type="SMART" id="SM00485">
    <property type="entry name" value="XPGN"/>
    <property type="match status" value="1"/>
</dbReference>
<comment type="subcellular location">
    <subcellularLocation>
        <location evidence="2">Nucleus</location>
    </subcellularLocation>
</comment>
<evidence type="ECO:0000256" key="11">
    <source>
        <dbReference type="ARBA" id="ARBA00022859"/>
    </source>
</evidence>
<dbReference type="CDD" id="cd09857">
    <property type="entry name" value="PIN_EXO1"/>
    <property type="match status" value="1"/>
</dbReference>
<keyword evidence="9" id="KW-0269">Exonuclease</keyword>
<evidence type="ECO:0000256" key="16">
    <source>
        <dbReference type="ARBA" id="ARBA00023242"/>
    </source>
</evidence>
<evidence type="ECO:0000256" key="18">
    <source>
        <dbReference type="ARBA" id="ARBA00057694"/>
    </source>
</evidence>
<dbReference type="GO" id="GO:0003677">
    <property type="term" value="F:DNA binding"/>
    <property type="evidence" value="ECO:0007669"/>
    <property type="project" value="UniProtKB-KW"/>
</dbReference>
<accession>A0A9W7BLU1</accession>
<feature type="compositionally biased region" description="Pro residues" evidence="20">
    <location>
        <begin position="682"/>
        <end position="692"/>
    </location>
</feature>
<evidence type="ECO:0000256" key="19">
    <source>
        <dbReference type="ARBA" id="ARBA00064664"/>
    </source>
</evidence>
<feature type="compositionally biased region" description="Low complexity" evidence="20">
    <location>
        <begin position="487"/>
        <end position="504"/>
    </location>
</feature>
<evidence type="ECO:0008006" key="25">
    <source>
        <dbReference type="Google" id="ProtNLM"/>
    </source>
</evidence>
<evidence type="ECO:0000256" key="20">
    <source>
        <dbReference type="SAM" id="MobiDB-lite"/>
    </source>
</evidence>
<comment type="subunit">
    <text evidence="19">Interacts with the MLH1-PMS2 heterodimer via MLH1. Interacts with MSH3. Interacts with the MSH2-MSH6 heterodimer via MSH2, and this interaction may increase the processivity of the 5'-&gt;3' exonuclease activity. Interacts with PCNA, and this interaction may both stimulate the cryptic 3'-&gt;5' exonuclease activity and suppress the 5'-&gt;3' exonuclease activity. Interacts with WRN, and this interaction stimulates both the 5'-&gt;3' exonuclease activity and cleavage of 5'-overhanging flap structures. Interacts with RECQL/RECQ1, and this interaction stimulates cleavage of 5'-overhanging flap structures. Interacts with DNA helicase ZGRF1; the interaction is increased following DNA damage induction.</text>
</comment>
<dbReference type="CDD" id="cd09901">
    <property type="entry name" value="H3TH_FEN1-like"/>
    <property type="match status" value="1"/>
</dbReference>
<dbReference type="PRINTS" id="PR00853">
    <property type="entry name" value="XPGRADSUPER"/>
</dbReference>
<evidence type="ECO:0000256" key="1">
    <source>
        <dbReference type="ARBA" id="ARBA00001946"/>
    </source>
</evidence>
<dbReference type="GO" id="GO:0051321">
    <property type="term" value="P:meiotic cell cycle"/>
    <property type="evidence" value="ECO:0007669"/>
    <property type="project" value="UniProtKB-KW"/>
</dbReference>
<evidence type="ECO:0000256" key="6">
    <source>
        <dbReference type="ARBA" id="ARBA00022759"/>
    </source>
</evidence>
<keyword evidence="10" id="KW-0460">Magnesium</keyword>
<keyword evidence="7" id="KW-0227">DNA damage</keyword>
<dbReference type="SMART" id="SM00279">
    <property type="entry name" value="HhH2"/>
    <property type="match status" value="1"/>
</dbReference>
<reference evidence="24" key="1">
    <citation type="journal article" date="2023" name="Commun. Biol.">
        <title>Genome analysis of Parmales, the sister group of diatoms, reveals the evolutionary specialization of diatoms from phago-mixotrophs to photoautotrophs.</title>
        <authorList>
            <person name="Ban H."/>
            <person name="Sato S."/>
            <person name="Yoshikawa S."/>
            <person name="Yamada K."/>
            <person name="Nakamura Y."/>
            <person name="Ichinomiya M."/>
            <person name="Sato N."/>
            <person name="Blanc-Mathieu R."/>
            <person name="Endo H."/>
            <person name="Kuwata A."/>
            <person name="Ogata H."/>
        </authorList>
    </citation>
    <scope>NUCLEOTIDE SEQUENCE [LARGE SCALE GENOMIC DNA]</scope>
    <source>
        <strain evidence="24">NIES 3701</strain>
    </source>
</reference>
<evidence type="ECO:0000256" key="9">
    <source>
        <dbReference type="ARBA" id="ARBA00022839"/>
    </source>
</evidence>
<keyword evidence="11" id="KW-0391">Immunity</keyword>
<dbReference type="OrthoDB" id="26491at2759"/>
<feature type="region of interest" description="Disordered" evidence="20">
    <location>
        <begin position="454"/>
        <end position="504"/>
    </location>
</feature>
<protein>
    <recommendedName>
        <fullName evidence="25">Exonuclease 1</fullName>
    </recommendedName>
</protein>
<keyword evidence="14" id="KW-0496">Mitochondrion</keyword>
<feature type="region of interest" description="Disordered" evidence="20">
    <location>
        <begin position="384"/>
        <end position="430"/>
    </location>
</feature>
<dbReference type="AlphaFoldDB" id="A0A9W7BLU1"/>
<dbReference type="SUPFAM" id="SSF88723">
    <property type="entry name" value="PIN domain-like"/>
    <property type="match status" value="1"/>
</dbReference>
<evidence type="ECO:0000259" key="22">
    <source>
        <dbReference type="SMART" id="SM00485"/>
    </source>
</evidence>
<dbReference type="FunFam" id="3.40.50.1010:FF:000111">
    <property type="entry name" value="Exonuclease 1"/>
    <property type="match status" value="1"/>
</dbReference>
<dbReference type="GO" id="GO:0006281">
    <property type="term" value="P:DNA repair"/>
    <property type="evidence" value="ECO:0007669"/>
    <property type="project" value="UniProtKB-KW"/>
</dbReference>
<evidence type="ECO:0000256" key="3">
    <source>
        <dbReference type="ARBA" id="ARBA00022553"/>
    </source>
</evidence>
<evidence type="ECO:0000256" key="4">
    <source>
        <dbReference type="ARBA" id="ARBA00022722"/>
    </source>
</evidence>
<evidence type="ECO:0000259" key="21">
    <source>
        <dbReference type="SMART" id="SM00484"/>
    </source>
</evidence>
<evidence type="ECO:0000256" key="15">
    <source>
        <dbReference type="ARBA" id="ARBA00023204"/>
    </source>
</evidence>
<evidence type="ECO:0000256" key="12">
    <source>
        <dbReference type="ARBA" id="ARBA00022990"/>
    </source>
</evidence>
<dbReference type="SMART" id="SM00484">
    <property type="entry name" value="XPGI"/>
    <property type="match status" value="1"/>
</dbReference>
<keyword evidence="16" id="KW-0539">Nucleus</keyword>
<dbReference type="GO" id="GO:0005634">
    <property type="term" value="C:nucleus"/>
    <property type="evidence" value="ECO:0007669"/>
    <property type="project" value="UniProtKB-SubCell"/>
</dbReference>
<keyword evidence="3" id="KW-0597">Phosphoprotein</keyword>
<comment type="caution">
    <text evidence="23">The sequence shown here is derived from an EMBL/GenBank/DDBJ whole genome shotgun (WGS) entry which is preliminary data.</text>
</comment>
<keyword evidence="12" id="KW-0007">Acetylation</keyword>
<evidence type="ECO:0000313" key="23">
    <source>
        <dbReference type="EMBL" id="GMH93014.1"/>
    </source>
</evidence>
<gene>
    <name evidence="23" type="ORF">TrST_g3839</name>
</gene>
<dbReference type="FunFam" id="1.10.150.20:FF:000011">
    <property type="entry name" value="exonuclease 1"/>
    <property type="match status" value="1"/>
</dbReference>
<evidence type="ECO:0000256" key="13">
    <source>
        <dbReference type="ARBA" id="ARBA00023125"/>
    </source>
</evidence>
<dbReference type="Gene3D" id="1.10.150.20">
    <property type="entry name" value="5' to 3' exonuclease, C-terminal subdomain"/>
    <property type="match status" value="1"/>
</dbReference>
<proteinExistence type="predicted"/>
<feature type="domain" description="XPG-I" evidence="21">
    <location>
        <begin position="157"/>
        <end position="225"/>
    </location>
</feature>
<dbReference type="GO" id="GO:0046872">
    <property type="term" value="F:metal ion binding"/>
    <property type="evidence" value="ECO:0007669"/>
    <property type="project" value="UniProtKB-KW"/>
</dbReference>
<dbReference type="InterPro" id="IPR006085">
    <property type="entry name" value="XPG_DNA_repair_N"/>
</dbReference>
<dbReference type="Pfam" id="PF00752">
    <property type="entry name" value="XPG_N"/>
    <property type="match status" value="1"/>
</dbReference>
<evidence type="ECO:0000256" key="14">
    <source>
        <dbReference type="ARBA" id="ARBA00023128"/>
    </source>
</evidence>
<evidence type="ECO:0000256" key="5">
    <source>
        <dbReference type="ARBA" id="ARBA00022723"/>
    </source>
</evidence>
<dbReference type="InterPro" id="IPR019974">
    <property type="entry name" value="XPG_CS"/>
</dbReference>
<dbReference type="PROSITE" id="PS00842">
    <property type="entry name" value="XPG_2"/>
    <property type="match status" value="1"/>
</dbReference>
<dbReference type="Proteomes" id="UP001165085">
    <property type="component" value="Unassembled WGS sequence"/>
</dbReference>
<keyword evidence="17" id="KW-0469">Meiosis</keyword>
<dbReference type="InterPro" id="IPR044752">
    <property type="entry name" value="PIN-like_EXO1"/>
</dbReference>
<feature type="region of interest" description="Disordered" evidence="20">
    <location>
        <begin position="579"/>
        <end position="710"/>
    </location>
</feature>
<dbReference type="PANTHER" id="PTHR11081:SF65">
    <property type="entry name" value="DNA DAMAGE-INDUCIBLE PROTEIN DIN7-RELATED"/>
    <property type="match status" value="1"/>
</dbReference>
<dbReference type="InterPro" id="IPR006084">
    <property type="entry name" value="XPG/Rad2"/>
</dbReference>
<sequence length="788" mass="88143">MGIPGLLPQLKSITKRVNISSYKGLTAGVDAMCWLHKAIHSSSSTDMLSMAEEQHGEEGKLGVASWRANPNPNFIKYTINRVRTLLKAGLGVILVIDGAPLPSKKGTDTQRREDRKMNYQKGVDLLRQHKKKEATKFFAKSVGITQEMRHLLVLKLREEGIDFIVAPYEADAQLAFLARTMLIDVVITEDSDSLVYSCSRVLFKLDHNGEGDEILHSSLGSNQALSFSKWTQDMFLNMAILTGCDYAPHVKGIGIVKAHKLVRLCRKPEHILKALRKVYKEAVPEHYEQHFIQAFLTFQHQRIYNTESQQVEMLYDPNFTEWTWCTLRRKHGPIQLGETDFLGYETSQKLGSRIAQGIVHPVHCVSWEVIDEFGGEAAYVNATTAAQSEQSQQTQQLLPPVPPPTRNQPKDPSEQTRGQRRQQQVGNSLFSPPLARVNLASVFDASTPPLTSAIAQRQNQQSNGENAQFESIEQQQRPTPQPEIGRPQAQAQAQAQAASPAAPAAITSDQYNSALLGPGFETLARRRRRVGDVVIDHQWADADAFARENNMASDANPNAHLLDGVLQVGRKEVAAALLPRPSKATAATTRATHRQGRGRDRNRVVTADRQQRKRSRTRSRSNHHSFPRINTRMAQEETEPPMLRDPSNRTGVAAVAGPQSLESLARSRSRTRSRSRSTKRVQPPPPPPPPPTNYHDNNPFNPTPFPKVSAGDFAHFTRNQANAPEQYLRKALDPTGRAKWATQTRSADRPHAQIRDSQFGFFFSPPRREASNHFDPFEYSSPLAFPSF</sequence>
<dbReference type="GO" id="GO:0002376">
    <property type="term" value="P:immune system process"/>
    <property type="evidence" value="ECO:0007669"/>
    <property type="project" value="UniProtKB-KW"/>
</dbReference>
<dbReference type="EMBL" id="BRXY01000407">
    <property type="protein sequence ID" value="GMH93014.1"/>
    <property type="molecule type" value="Genomic_DNA"/>
</dbReference>
<name>A0A9W7BLU1_9STRA</name>
<comment type="cofactor">
    <cofactor evidence="1">
        <name>Mg(2+)</name>
        <dbReference type="ChEBI" id="CHEBI:18420"/>
    </cofactor>
</comment>
<keyword evidence="5" id="KW-0479">Metal-binding</keyword>
<organism evidence="23 24">
    <name type="scientific">Triparma strigata</name>
    <dbReference type="NCBI Taxonomy" id="1606541"/>
    <lineage>
        <taxon>Eukaryota</taxon>
        <taxon>Sar</taxon>
        <taxon>Stramenopiles</taxon>
        <taxon>Ochrophyta</taxon>
        <taxon>Bolidophyceae</taxon>
        <taxon>Parmales</taxon>
        <taxon>Triparmaceae</taxon>
        <taxon>Triparma</taxon>
    </lineage>
</organism>
<dbReference type="InterPro" id="IPR036279">
    <property type="entry name" value="5-3_exonuclease_C_sf"/>
</dbReference>
<feature type="compositionally biased region" description="Low complexity" evidence="20">
    <location>
        <begin position="387"/>
        <end position="398"/>
    </location>
</feature>
<dbReference type="InterPro" id="IPR029060">
    <property type="entry name" value="PIN-like_dom_sf"/>
</dbReference>
<keyword evidence="24" id="KW-1185">Reference proteome</keyword>
<feature type="compositionally biased region" description="Basic residues" evidence="20">
    <location>
        <begin position="667"/>
        <end position="679"/>
    </location>
</feature>
<dbReference type="PANTHER" id="PTHR11081">
    <property type="entry name" value="FLAP ENDONUCLEASE FAMILY MEMBER"/>
    <property type="match status" value="1"/>
</dbReference>
<keyword evidence="8" id="KW-0378">Hydrolase</keyword>